<dbReference type="PANTHER" id="PTHR43540:SF6">
    <property type="entry name" value="ISOCHORISMATASE-LIKE DOMAIN-CONTAINING PROTEIN"/>
    <property type="match status" value="1"/>
</dbReference>
<accession>A0ABF7QZ32</accession>
<dbReference type="RefSeq" id="WP_012559820.1">
    <property type="nucleotide sequence ID" value="NC_011370.1"/>
</dbReference>
<name>A0ABF7QZ32_RHILW</name>
<keyword evidence="3" id="KW-0614">Plasmid</keyword>
<dbReference type="InterPro" id="IPR000868">
    <property type="entry name" value="Isochorismatase-like_dom"/>
</dbReference>
<dbReference type="GO" id="GO:0016787">
    <property type="term" value="F:hydrolase activity"/>
    <property type="evidence" value="ECO:0007669"/>
    <property type="project" value="UniProtKB-KW"/>
</dbReference>
<dbReference type="AlphaFoldDB" id="A0ABF7QZ32"/>
<dbReference type="CDD" id="cd00431">
    <property type="entry name" value="cysteine_hydrolases"/>
    <property type="match status" value="1"/>
</dbReference>
<dbReference type="Gene3D" id="3.40.50.850">
    <property type="entry name" value="Isochorismatase-like"/>
    <property type="match status" value="1"/>
</dbReference>
<dbReference type="PANTHER" id="PTHR43540">
    <property type="entry name" value="PEROXYUREIDOACRYLATE/UREIDOACRYLATE AMIDOHYDROLASE-RELATED"/>
    <property type="match status" value="1"/>
</dbReference>
<dbReference type="InterPro" id="IPR036380">
    <property type="entry name" value="Isochorismatase-like_sf"/>
</dbReference>
<gene>
    <name evidence="3" type="ordered locus">Rleg2_6174</name>
</gene>
<dbReference type="Proteomes" id="UP000008330">
    <property type="component" value="Plasmid pRLG203"/>
</dbReference>
<organism evidence="3 4">
    <name type="scientific">Rhizobium leguminosarum bv. trifolii (strain WSM2304)</name>
    <dbReference type="NCBI Taxonomy" id="395492"/>
    <lineage>
        <taxon>Bacteria</taxon>
        <taxon>Pseudomonadati</taxon>
        <taxon>Pseudomonadota</taxon>
        <taxon>Alphaproteobacteria</taxon>
        <taxon>Hyphomicrobiales</taxon>
        <taxon>Rhizobiaceae</taxon>
        <taxon>Rhizobium/Agrobacterium group</taxon>
        <taxon>Rhizobium</taxon>
    </lineage>
</organism>
<feature type="domain" description="Isochorismatase-like" evidence="2">
    <location>
        <begin position="4"/>
        <end position="174"/>
    </location>
</feature>
<protein>
    <submittedName>
        <fullName evidence="3">Isochorismatase hydrolase</fullName>
    </submittedName>
</protein>
<evidence type="ECO:0000313" key="4">
    <source>
        <dbReference type="Proteomes" id="UP000008330"/>
    </source>
</evidence>
<evidence type="ECO:0000256" key="1">
    <source>
        <dbReference type="ARBA" id="ARBA00022801"/>
    </source>
</evidence>
<proteinExistence type="predicted"/>
<evidence type="ECO:0000259" key="2">
    <source>
        <dbReference type="Pfam" id="PF00857"/>
    </source>
</evidence>
<dbReference type="EMBL" id="CP001195">
    <property type="protein sequence ID" value="ACI59553.1"/>
    <property type="molecule type" value="Genomic_DNA"/>
</dbReference>
<sequence>MKFAIITNDLQYGIMHKHEKRKKQIDAFLPGLLDFLDAARAVQTPVIHLQLVIADDDPRARGVEFDYPPMTAGTHGAQMVAEALAPTDITIVKHKDSGFFETNLDATLKELGVEGVIICGLQTHICVQTTAVDAYFRGYRIIVPRDGVFSPRPEDTDKALAWLEWYCASIMNMNDITACLTHGHPFPARVAEPVNA</sequence>
<dbReference type="SUPFAM" id="SSF52499">
    <property type="entry name" value="Isochorismatase-like hydrolases"/>
    <property type="match status" value="1"/>
</dbReference>
<reference evidence="3 4" key="1">
    <citation type="journal article" date="2010" name="Stand. Genomic Sci.">
        <title>Complete genome sequence of Rhizobium leguminosarum bv trifolii strain WSM2304, an effective microsymbiont of the South American clover Trifolium polymorphum.</title>
        <authorList>
            <person name="Reeve W."/>
            <person name="O'Hara G."/>
            <person name="Chain P."/>
            <person name="Ardley J."/>
            <person name="Brau L."/>
            <person name="Nandesena K."/>
            <person name="Tiwari R."/>
            <person name="Malfatti S."/>
            <person name="Kiss H."/>
            <person name="Lapidus A."/>
            <person name="Copeland A."/>
            <person name="Nolan M."/>
            <person name="Land M."/>
            <person name="Ivanova N."/>
            <person name="Mavromatis K."/>
            <person name="Markowitz V."/>
            <person name="Kyrpides N."/>
            <person name="Melino V."/>
            <person name="Denton M."/>
            <person name="Yates R."/>
            <person name="Howieson J."/>
        </authorList>
    </citation>
    <scope>NUCLEOTIDE SEQUENCE [LARGE SCALE GENOMIC DNA]</scope>
    <source>
        <strain evidence="3 4">WSM2304</strain>
    </source>
</reference>
<dbReference type="InterPro" id="IPR050272">
    <property type="entry name" value="Isochorismatase-like_hydrls"/>
</dbReference>
<keyword evidence="1 3" id="KW-0378">Hydrolase</keyword>
<dbReference type="Pfam" id="PF00857">
    <property type="entry name" value="Isochorismatase"/>
    <property type="match status" value="1"/>
</dbReference>
<geneLocation type="plasmid" evidence="3 4">
    <name>pRLG203</name>
</geneLocation>
<keyword evidence="4" id="KW-1185">Reference proteome</keyword>
<evidence type="ECO:0000313" key="3">
    <source>
        <dbReference type="EMBL" id="ACI59553.1"/>
    </source>
</evidence>
<dbReference type="KEGG" id="rlt:Rleg2_6174"/>